<accession>A0AAV8PLG0</accession>
<keyword evidence="10" id="KW-1185">Reference proteome</keyword>
<evidence type="ECO:0000256" key="1">
    <source>
        <dbReference type="ARBA" id="ARBA00004477"/>
    </source>
</evidence>
<reference evidence="9 10" key="1">
    <citation type="submission" date="2022-12" db="EMBL/GenBank/DDBJ databases">
        <title>Chromosome-scale assembly of the Ensete ventricosum genome.</title>
        <authorList>
            <person name="Dussert Y."/>
            <person name="Stocks J."/>
            <person name="Wendawek A."/>
            <person name="Woldeyes F."/>
            <person name="Nichols R.A."/>
            <person name="Borrell J.S."/>
        </authorList>
    </citation>
    <scope>NUCLEOTIDE SEQUENCE [LARGE SCALE GENOMIC DNA]</scope>
    <source>
        <strain evidence="10">cv. Maze</strain>
        <tissue evidence="9">Seeds</tissue>
    </source>
</reference>
<protein>
    <recommendedName>
        <fullName evidence="6">Reticulon-like protein</fullName>
    </recommendedName>
</protein>
<evidence type="ECO:0000256" key="2">
    <source>
        <dbReference type="ARBA" id="ARBA00022692"/>
    </source>
</evidence>
<gene>
    <name evidence="9" type="ORF">OPV22_031822</name>
</gene>
<dbReference type="PANTHER" id="PTHR10994:SF62">
    <property type="entry name" value="RETICULON-LIKE PROTEIN B8"/>
    <property type="match status" value="1"/>
</dbReference>
<evidence type="ECO:0000313" key="10">
    <source>
        <dbReference type="Proteomes" id="UP001222027"/>
    </source>
</evidence>
<dbReference type="AlphaFoldDB" id="A0AAV8PLG0"/>
<sequence>MDEEFGGKRRRKDLVFARIKTGSKRRNGRQRERTDEASHKCSAEASSSSTTPSNPYSTGSLLTFFFFFLENKKRLKRWSMQLETLFGRQKTIHKILGGGQSADVLLWRNKKISSSVLTSATVIWVLFEWLNYHFLTLIAFALFLGMLVQFAWSTASVVLNRSTSQVPRLVIPDDLFADVAVSLGAQINQFLGFIQDVACERNLKQFIVVVASLCAAAIIGTWCNLLTVVYVGFVCAHTLPILYEKYQDQIDDFLYNLLGQFQNHYSKLDASVLSKLSKGNLRSKKND</sequence>
<dbReference type="GO" id="GO:0005789">
    <property type="term" value="C:endoplasmic reticulum membrane"/>
    <property type="evidence" value="ECO:0007669"/>
    <property type="project" value="UniProtKB-SubCell"/>
</dbReference>
<evidence type="ECO:0000256" key="3">
    <source>
        <dbReference type="ARBA" id="ARBA00022824"/>
    </source>
</evidence>
<feature type="region of interest" description="Disordered" evidence="7">
    <location>
        <begin position="15"/>
        <end position="55"/>
    </location>
</feature>
<evidence type="ECO:0000256" key="4">
    <source>
        <dbReference type="ARBA" id="ARBA00022989"/>
    </source>
</evidence>
<dbReference type="GO" id="GO:0009617">
    <property type="term" value="P:response to bacterium"/>
    <property type="evidence" value="ECO:0007669"/>
    <property type="project" value="InterPro"/>
</dbReference>
<dbReference type="InterPro" id="IPR045064">
    <property type="entry name" value="Reticulon-like"/>
</dbReference>
<evidence type="ECO:0000259" key="8">
    <source>
        <dbReference type="PROSITE" id="PS50845"/>
    </source>
</evidence>
<evidence type="ECO:0000313" key="9">
    <source>
        <dbReference type="EMBL" id="KAJ8458896.1"/>
    </source>
</evidence>
<dbReference type="PROSITE" id="PS50845">
    <property type="entry name" value="RETICULON"/>
    <property type="match status" value="1"/>
</dbReference>
<dbReference type="Proteomes" id="UP001222027">
    <property type="component" value="Unassembled WGS sequence"/>
</dbReference>
<dbReference type="EMBL" id="JAQQAF010000009">
    <property type="protein sequence ID" value="KAJ8458896.1"/>
    <property type="molecule type" value="Genomic_DNA"/>
</dbReference>
<feature type="domain" description="Reticulon" evidence="8">
    <location>
        <begin position="101"/>
        <end position="287"/>
    </location>
</feature>
<proteinExistence type="predicted"/>
<feature type="compositionally biased region" description="Basic and acidic residues" evidence="7">
    <location>
        <begin position="29"/>
        <end position="42"/>
    </location>
</feature>
<name>A0AAV8PLG0_ENSVE</name>
<dbReference type="InterPro" id="IPR003388">
    <property type="entry name" value="Reticulon"/>
</dbReference>
<comment type="subcellular location">
    <subcellularLocation>
        <location evidence="1 6">Endoplasmic reticulum membrane</location>
        <topology evidence="1 6">Multi-pass membrane protein</topology>
    </subcellularLocation>
</comment>
<evidence type="ECO:0000256" key="6">
    <source>
        <dbReference type="RuleBase" id="RU363132"/>
    </source>
</evidence>
<keyword evidence="5 6" id="KW-0472">Membrane</keyword>
<feature type="compositionally biased region" description="Low complexity" evidence="7">
    <location>
        <begin position="43"/>
        <end position="55"/>
    </location>
</feature>
<evidence type="ECO:0000256" key="7">
    <source>
        <dbReference type="SAM" id="MobiDB-lite"/>
    </source>
</evidence>
<comment type="caution">
    <text evidence="9">The sequence shown here is derived from an EMBL/GenBank/DDBJ whole genome shotgun (WGS) entry which is preliminary data.</text>
</comment>
<keyword evidence="2 6" id="KW-0812">Transmembrane</keyword>
<dbReference type="Pfam" id="PF02453">
    <property type="entry name" value="Reticulon"/>
    <property type="match status" value="1"/>
</dbReference>
<feature type="transmembrane region" description="Helical" evidence="6">
    <location>
        <begin position="134"/>
        <end position="155"/>
    </location>
</feature>
<organism evidence="9 10">
    <name type="scientific">Ensete ventricosum</name>
    <name type="common">Abyssinian banana</name>
    <name type="synonym">Musa ensete</name>
    <dbReference type="NCBI Taxonomy" id="4639"/>
    <lineage>
        <taxon>Eukaryota</taxon>
        <taxon>Viridiplantae</taxon>
        <taxon>Streptophyta</taxon>
        <taxon>Embryophyta</taxon>
        <taxon>Tracheophyta</taxon>
        <taxon>Spermatophyta</taxon>
        <taxon>Magnoliopsida</taxon>
        <taxon>Liliopsida</taxon>
        <taxon>Zingiberales</taxon>
        <taxon>Musaceae</taxon>
        <taxon>Ensete</taxon>
    </lineage>
</organism>
<dbReference type="PANTHER" id="PTHR10994">
    <property type="entry name" value="RETICULON"/>
    <property type="match status" value="1"/>
</dbReference>
<keyword evidence="4 6" id="KW-1133">Transmembrane helix</keyword>
<keyword evidence="3 6" id="KW-0256">Endoplasmic reticulum</keyword>
<evidence type="ECO:0000256" key="5">
    <source>
        <dbReference type="ARBA" id="ARBA00023136"/>
    </source>
</evidence>
<feature type="transmembrane region" description="Helical" evidence="6">
    <location>
        <begin position="206"/>
        <end position="233"/>
    </location>
</feature>